<keyword evidence="13" id="KW-1185">Reference proteome</keyword>
<feature type="compositionally biased region" description="Basic and acidic residues" evidence="12">
    <location>
        <begin position="129"/>
        <end position="155"/>
    </location>
</feature>
<evidence type="ECO:0000256" key="12">
    <source>
        <dbReference type="SAM" id="MobiDB-lite"/>
    </source>
</evidence>
<evidence type="ECO:0000256" key="2">
    <source>
        <dbReference type="ARBA" id="ARBA00004569"/>
    </source>
</evidence>
<dbReference type="GO" id="GO:0045041">
    <property type="term" value="P:protein import into mitochondrial intermembrane space"/>
    <property type="evidence" value="ECO:0007669"/>
    <property type="project" value="InterPro"/>
</dbReference>
<feature type="region of interest" description="Disordered" evidence="12">
    <location>
        <begin position="122"/>
        <end position="155"/>
    </location>
</feature>
<name>A0A6J0PHB1_ELAGV</name>
<gene>
    <name evidence="14 15 16" type="primary">LOC105042495</name>
</gene>
<keyword evidence="7" id="KW-0496">Mitochondrion</keyword>
<sequence>MGQTLSDASSSEGDRTSQPAIQPSPSPSSSPSPALSLEALVAEATASGGDENEESLDVKAQKALECPCVAELRKGPCGTQFTEAFVCFIKSTAEEKGSDCVNPFIALQDCIKANPDAFSKDVLDEEENESGKGEEKVEDYKIIPPEWSREPKSKK</sequence>
<dbReference type="RefSeq" id="XP_029119666.1">
    <property type="nucleotide sequence ID" value="XM_029263833.1"/>
</dbReference>
<dbReference type="RefSeq" id="XP_029119665.1">
    <property type="nucleotide sequence ID" value="XM_029263832.1"/>
</dbReference>
<evidence type="ECO:0000313" key="14">
    <source>
        <dbReference type="RefSeq" id="XP_019705290.1"/>
    </source>
</evidence>
<evidence type="ECO:0000313" key="13">
    <source>
        <dbReference type="Proteomes" id="UP000504607"/>
    </source>
</evidence>
<feature type="compositionally biased region" description="Polar residues" evidence="12">
    <location>
        <begin position="1"/>
        <end position="11"/>
    </location>
</feature>
<evidence type="ECO:0000313" key="15">
    <source>
        <dbReference type="RefSeq" id="XP_029119665.1"/>
    </source>
</evidence>
<keyword evidence="10" id="KW-0676">Redox-active center</keyword>
<dbReference type="GO" id="GO:0005782">
    <property type="term" value="C:peroxisomal matrix"/>
    <property type="evidence" value="ECO:0007669"/>
    <property type="project" value="UniProtKB-SubCell"/>
</dbReference>
<keyword evidence="4" id="KW-0653">Protein transport</keyword>
<evidence type="ECO:0000256" key="10">
    <source>
        <dbReference type="ARBA" id="ARBA00023284"/>
    </source>
</evidence>
<dbReference type="FunFam" id="1.10.287.2900:FF:000003">
    <property type="entry name" value="mitochondrial intermembrane space import and assembly protein 40"/>
    <property type="match status" value="1"/>
</dbReference>
<dbReference type="GO" id="GO:0005758">
    <property type="term" value="C:mitochondrial intermembrane space"/>
    <property type="evidence" value="ECO:0007669"/>
    <property type="project" value="UniProtKB-SubCell"/>
</dbReference>
<proteinExistence type="predicted"/>
<dbReference type="AlphaFoldDB" id="A0A6J0PHB1"/>
<dbReference type="Gene3D" id="1.10.287.2900">
    <property type="match status" value="1"/>
</dbReference>
<accession>A0A6J0PHB1</accession>
<dbReference type="KEGG" id="egu:105042495"/>
<protein>
    <recommendedName>
        <fullName evidence="11">Mitochondrial intermembrane space import and assembly protein 40 homolog</fullName>
    </recommendedName>
</protein>
<evidence type="ECO:0000256" key="8">
    <source>
        <dbReference type="ARBA" id="ARBA00023140"/>
    </source>
</evidence>
<dbReference type="Proteomes" id="UP000504607">
    <property type="component" value="Chromosome 4"/>
</dbReference>
<dbReference type="PANTHER" id="PTHR21622:SF0">
    <property type="entry name" value="COILED-COIL-HELIX-COILED-COIL-HELIX DOMAIN CONTAINING 4"/>
    <property type="match status" value="1"/>
</dbReference>
<reference evidence="14 15" key="1">
    <citation type="submission" date="2025-04" db="UniProtKB">
        <authorList>
            <consortium name="RefSeq"/>
        </authorList>
    </citation>
    <scope>IDENTIFICATION</scope>
</reference>
<keyword evidence="6" id="KW-0811">Translocation</keyword>
<keyword evidence="9" id="KW-1015">Disulfide bond</keyword>
<feature type="region of interest" description="Disordered" evidence="12">
    <location>
        <begin position="1"/>
        <end position="35"/>
    </location>
</feature>
<evidence type="ECO:0000256" key="7">
    <source>
        <dbReference type="ARBA" id="ARBA00023128"/>
    </source>
</evidence>
<dbReference type="GO" id="GO:0015035">
    <property type="term" value="F:protein-disulfide reductase activity"/>
    <property type="evidence" value="ECO:0007669"/>
    <property type="project" value="InterPro"/>
</dbReference>
<keyword evidence="5" id="KW-0560">Oxidoreductase</keyword>
<evidence type="ECO:0000256" key="11">
    <source>
        <dbReference type="ARBA" id="ARBA00067557"/>
    </source>
</evidence>
<comment type="subcellular location">
    <subcellularLocation>
        <location evidence="2">Mitochondrion intermembrane space</location>
    </subcellularLocation>
    <subcellularLocation>
        <location evidence="1">Peroxisome matrix</location>
    </subcellularLocation>
</comment>
<dbReference type="RefSeq" id="XP_019705290.1">
    <property type="nucleotide sequence ID" value="XM_019849731.2"/>
</dbReference>
<keyword evidence="8" id="KW-0576">Peroxisome</keyword>
<dbReference type="InterPro" id="IPR039289">
    <property type="entry name" value="CHCHD4"/>
</dbReference>
<dbReference type="PANTHER" id="PTHR21622">
    <property type="entry name" value="COILED-COIL-HELIX-COILED-COIL-HELIX DOMAIN CONTAINING 4"/>
    <property type="match status" value="1"/>
</dbReference>
<evidence type="ECO:0000256" key="5">
    <source>
        <dbReference type="ARBA" id="ARBA00023002"/>
    </source>
</evidence>
<dbReference type="GeneID" id="105042495"/>
<dbReference type="OrthoDB" id="7481291at2759"/>
<evidence type="ECO:0000256" key="3">
    <source>
        <dbReference type="ARBA" id="ARBA00022448"/>
    </source>
</evidence>
<organism evidence="13 14">
    <name type="scientific">Elaeis guineensis var. tenera</name>
    <name type="common">Oil palm</name>
    <dbReference type="NCBI Taxonomy" id="51953"/>
    <lineage>
        <taxon>Eukaryota</taxon>
        <taxon>Viridiplantae</taxon>
        <taxon>Streptophyta</taxon>
        <taxon>Embryophyta</taxon>
        <taxon>Tracheophyta</taxon>
        <taxon>Spermatophyta</taxon>
        <taxon>Magnoliopsida</taxon>
        <taxon>Liliopsida</taxon>
        <taxon>Arecaceae</taxon>
        <taxon>Arecoideae</taxon>
        <taxon>Cocoseae</taxon>
        <taxon>Elaeidinae</taxon>
        <taxon>Elaeis</taxon>
    </lineage>
</organism>
<keyword evidence="3" id="KW-0813">Transport</keyword>
<evidence type="ECO:0000256" key="4">
    <source>
        <dbReference type="ARBA" id="ARBA00022927"/>
    </source>
</evidence>
<evidence type="ECO:0000313" key="16">
    <source>
        <dbReference type="RefSeq" id="XP_029119666.1"/>
    </source>
</evidence>
<evidence type="ECO:0000256" key="1">
    <source>
        <dbReference type="ARBA" id="ARBA00004253"/>
    </source>
</evidence>
<evidence type="ECO:0000256" key="6">
    <source>
        <dbReference type="ARBA" id="ARBA00023010"/>
    </source>
</evidence>
<evidence type="ECO:0000256" key="9">
    <source>
        <dbReference type="ARBA" id="ARBA00023157"/>
    </source>
</evidence>